<comment type="caution">
    <text evidence="9">The sequence shown here is derived from an EMBL/GenBank/DDBJ whole genome shotgun (WGS) entry which is preliminary data.</text>
</comment>
<dbReference type="GO" id="GO:0004497">
    <property type="term" value="F:monooxygenase activity"/>
    <property type="evidence" value="ECO:0007669"/>
    <property type="project" value="UniProtKB-KW"/>
</dbReference>
<keyword evidence="5 8" id="KW-0560">Oxidoreductase</keyword>
<dbReference type="Gene3D" id="1.10.630.10">
    <property type="entry name" value="Cytochrome P450"/>
    <property type="match status" value="2"/>
</dbReference>
<dbReference type="EMBL" id="JTDY01002463">
    <property type="protein sequence ID" value="KOB71363.1"/>
    <property type="molecule type" value="Genomic_DNA"/>
</dbReference>
<accession>A0A0L7L7A3</accession>
<protein>
    <submittedName>
        <fullName evidence="9">Cytochrome P450</fullName>
    </submittedName>
</protein>
<evidence type="ECO:0000256" key="4">
    <source>
        <dbReference type="ARBA" id="ARBA00022723"/>
    </source>
</evidence>
<evidence type="ECO:0000256" key="2">
    <source>
        <dbReference type="ARBA" id="ARBA00010617"/>
    </source>
</evidence>
<dbReference type="PROSITE" id="PS00086">
    <property type="entry name" value="CYTOCHROME_P450"/>
    <property type="match status" value="1"/>
</dbReference>
<evidence type="ECO:0000256" key="6">
    <source>
        <dbReference type="ARBA" id="ARBA00023004"/>
    </source>
</evidence>
<dbReference type="SUPFAM" id="SSF48264">
    <property type="entry name" value="Cytochrome P450"/>
    <property type="match status" value="1"/>
</dbReference>
<dbReference type="PANTHER" id="PTHR24279">
    <property type="entry name" value="CYTOCHROME P450"/>
    <property type="match status" value="1"/>
</dbReference>
<evidence type="ECO:0000256" key="1">
    <source>
        <dbReference type="ARBA" id="ARBA00001971"/>
    </source>
</evidence>
<feature type="non-terminal residue" evidence="9">
    <location>
        <position position="1"/>
    </location>
</feature>
<keyword evidence="10" id="KW-1185">Reference proteome</keyword>
<dbReference type="InterPro" id="IPR001128">
    <property type="entry name" value="Cyt_P450"/>
</dbReference>
<dbReference type="GO" id="GO:0020037">
    <property type="term" value="F:heme binding"/>
    <property type="evidence" value="ECO:0007669"/>
    <property type="project" value="InterPro"/>
</dbReference>
<dbReference type="PANTHER" id="PTHR24279:SF120">
    <property type="entry name" value="CYTOCHROME P450"/>
    <property type="match status" value="1"/>
</dbReference>
<dbReference type="InterPro" id="IPR036396">
    <property type="entry name" value="Cyt_P450_sf"/>
</dbReference>
<dbReference type="InterPro" id="IPR017972">
    <property type="entry name" value="Cyt_P450_CS"/>
</dbReference>
<dbReference type="GO" id="GO:0016705">
    <property type="term" value="F:oxidoreductase activity, acting on paired donors, with incorporation or reduction of molecular oxygen"/>
    <property type="evidence" value="ECO:0007669"/>
    <property type="project" value="InterPro"/>
</dbReference>
<keyword evidence="4 8" id="KW-0479">Metal-binding</keyword>
<evidence type="ECO:0000256" key="5">
    <source>
        <dbReference type="ARBA" id="ARBA00023002"/>
    </source>
</evidence>
<evidence type="ECO:0000313" key="10">
    <source>
        <dbReference type="Proteomes" id="UP000037510"/>
    </source>
</evidence>
<proteinExistence type="inferred from homology"/>
<comment type="similarity">
    <text evidence="2 8">Belongs to the cytochrome P450 family.</text>
</comment>
<organism evidence="9 10">
    <name type="scientific">Operophtera brumata</name>
    <name type="common">Winter moth</name>
    <name type="synonym">Phalaena brumata</name>
    <dbReference type="NCBI Taxonomy" id="104452"/>
    <lineage>
        <taxon>Eukaryota</taxon>
        <taxon>Metazoa</taxon>
        <taxon>Ecdysozoa</taxon>
        <taxon>Arthropoda</taxon>
        <taxon>Hexapoda</taxon>
        <taxon>Insecta</taxon>
        <taxon>Pterygota</taxon>
        <taxon>Neoptera</taxon>
        <taxon>Endopterygota</taxon>
        <taxon>Lepidoptera</taxon>
        <taxon>Glossata</taxon>
        <taxon>Ditrysia</taxon>
        <taxon>Geometroidea</taxon>
        <taxon>Geometridae</taxon>
        <taxon>Larentiinae</taxon>
        <taxon>Operophtera</taxon>
    </lineage>
</organism>
<evidence type="ECO:0000256" key="3">
    <source>
        <dbReference type="ARBA" id="ARBA00022617"/>
    </source>
</evidence>
<evidence type="ECO:0000313" key="9">
    <source>
        <dbReference type="EMBL" id="KOB71363.1"/>
    </source>
</evidence>
<feature type="non-terminal residue" evidence="9">
    <location>
        <position position="238"/>
    </location>
</feature>
<name>A0A0L7L7A3_OPEBR</name>
<dbReference type="Proteomes" id="UP000037510">
    <property type="component" value="Unassembled WGS sequence"/>
</dbReference>
<comment type="cofactor">
    <cofactor evidence="1">
        <name>heme</name>
        <dbReference type="ChEBI" id="CHEBI:30413"/>
    </cofactor>
</comment>
<reference evidence="9 10" key="1">
    <citation type="journal article" date="2015" name="Genome Biol. Evol.">
        <title>The genome of winter moth (Operophtera brumata) provides a genomic perspective on sexual dimorphism and phenology.</title>
        <authorList>
            <person name="Derks M.F."/>
            <person name="Smit S."/>
            <person name="Salis L."/>
            <person name="Schijlen E."/>
            <person name="Bossers A."/>
            <person name="Mateman C."/>
            <person name="Pijl A.S."/>
            <person name="de Ridder D."/>
            <person name="Groenen M.A."/>
            <person name="Visser M.E."/>
            <person name="Megens H.J."/>
        </authorList>
    </citation>
    <scope>NUCLEOTIDE SEQUENCE [LARGE SCALE GENOMIC DNA]</scope>
    <source>
        <strain evidence="9">WM2013NL</strain>
        <tissue evidence="9">Head and thorax</tissue>
    </source>
</reference>
<dbReference type="InterPro" id="IPR050479">
    <property type="entry name" value="CYP11_CYP27_families"/>
</dbReference>
<evidence type="ECO:0000256" key="8">
    <source>
        <dbReference type="RuleBase" id="RU000461"/>
    </source>
</evidence>
<sequence length="238" mass="27304">MQGFLPELNNICDDFLDLLQSCRKPDGTVHGFDQLTNRRRMSSRAATLAAAVKAHFRAQRDSYYGAPLWKFAPTTLYRTFAKSEETIHTIVSELMEEARARAQGAAHDHTMQEIFMTILDNPALDMRDKKAAVIDFITAGIETTFVLAHTGAACRREENFWRAQEYCPERWVEVREPHAAALVAPFGRGRRMCPGKRFVELELNILQRWRVEFDGELDVQFDFLLSPKSPVGLRLVEW</sequence>
<gene>
    <name evidence="9" type="ORF">OBRU01_13859</name>
</gene>
<dbReference type="AlphaFoldDB" id="A0A0L7L7A3"/>
<dbReference type="STRING" id="104452.A0A0L7L7A3"/>
<dbReference type="GO" id="GO:0005506">
    <property type="term" value="F:iron ion binding"/>
    <property type="evidence" value="ECO:0007669"/>
    <property type="project" value="InterPro"/>
</dbReference>
<keyword evidence="6 8" id="KW-0408">Iron</keyword>
<evidence type="ECO:0000256" key="7">
    <source>
        <dbReference type="ARBA" id="ARBA00023033"/>
    </source>
</evidence>
<keyword evidence="3 8" id="KW-0349">Heme</keyword>
<keyword evidence="7 8" id="KW-0503">Monooxygenase</keyword>
<dbReference type="Pfam" id="PF00067">
    <property type="entry name" value="p450"/>
    <property type="match status" value="2"/>
</dbReference>